<evidence type="ECO:0000313" key="1">
    <source>
        <dbReference type="EMBL" id="RLV88797.1"/>
    </source>
</evidence>
<protein>
    <submittedName>
        <fullName evidence="1">Uncharacterized protein</fullName>
    </submittedName>
</protein>
<dbReference type="EMBL" id="QUSF01000169">
    <property type="protein sequence ID" value="RLV88797.1"/>
    <property type="molecule type" value="Genomic_DNA"/>
</dbReference>
<reference evidence="1 2" key="1">
    <citation type="journal article" date="2018" name="Proc. R. Soc. B">
        <title>A non-coding region near Follistatin controls head colour polymorphism in the Gouldian finch.</title>
        <authorList>
            <person name="Toomey M.B."/>
            <person name="Marques C.I."/>
            <person name="Andrade P."/>
            <person name="Araujo P.M."/>
            <person name="Sabatino S."/>
            <person name="Gazda M.A."/>
            <person name="Afonso S."/>
            <person name="Lopes R.J."/>
            <person name="Corbo J.C."/>
            <person name="Carneiro M."/>
        </authorList>
    </citation>
    <scope>NUCLEOTIDE SEQUENCE [LARGE SCALE GENOMIC DNA]</scope>
    <source>
        <strain evidence="1">Red01</strain>
        <tissue evidence="1">Muscle</tissue>
    </source>
</reference>
<keyword evidence="2" id="KW-1185">Reference proteome</keyword>
<organism evidence="1 2">
    <name type="scientific">Chloebia gouldiae</name>
    <name type="common">Gouldian finch</name>
    <name type="synonym">Erythrura gouldiae</name>
    <dbReference type="NCBI Taxonomy" id="44316"/>
    <lineage>
        <taxon>Eukaryota</taxon>
        <taxon>Metazoa</taxon>
        <taxon>Chordata</taxon>
        <taxon>Craniata</taxon>
        <taxon>Vertebrata</taxon>
        <taxon>Euteleostomi</taxon>
        <taxon>Archelosauria</taxon>
        <taxon>Archosauria</taxon>
        <taxon>Dinosauria</taxon>
        <taxon>Saurischia</taxon>
        <taxon>Theropoda</taxon>
        <taxon>Coelurosauria</taxon>
        <taxon>Aves</taxon>
        <taxon>Neognathae</taxon>
        <taxon>Neoaves</taxon>
        <taxon>Telluraves</taxon>
        <taxon>Australaves</taxon>
        <taxon>Passeriformes</taxon>
        <taxon>Passeroidea</taxon>
        <taxon>Passeridae</taxon>
        <taxon>Chloebia</taxon>
    </lineage>
</organism>
<evidence type="ECO:0000313" key="2">
    <source>
        <dbReference type="Proteomes" id="UP000276834"/>
    </source>
</evidence>
<sequence>MALSTIHLGLSGTEAVPRTLISAFSWSSCSLGLEVDSDSPISNTSLGDFEDLRIFVAKSHDFNVVPICQHTQAARAI</sequence>
<comment type="caution">
    <text evidence="1">The sequence shown here is derived from an EMBL/GenBank/DDBJ whole genome shotgun (WGS) entry which is preliminary data.</text>
</comment>
<dbReference type="Proteomes" id="UP000276834">
    <property type="component" value="Unassembled WGS sequence"/>
</dbReference>
<name>A0A3L8RVZ3_CHLGU</name>
<accession>A0A3L8RVZ3</accession>
<dbReference type="AlphaFoldDB" id="A0A3L8RVZ3"/>
<proteinExistence type="predicted"/>
<gene>
    <name evidence="1" type="ORF">DV515_00015277</name>
</gene>